<name>A0A0B2C328_9SPHN</name>
<organism evidence="4 5">
    <name type="scientific">Croceibacterium mercuriale</name>
    <dbReference type="NCBI Taxonomy" id="1572751"/>
    <lineage>
        <taxon>Bacteria</taxon>
        <taxon>Pseudomonadati</taxon>
        <taxon>Pseudomonadota</taxon>
        <taxon>Alphaproteobacteria</taxon>
        <taxon>Sphingomonadales</taxon>
        <taxon>Erythrobacteraceae</taxon>
        <taxon>Croceibacterium</taxon>
    </lineage>
</organism>
<accession>A0A0B2C328</accession>
<dbReference type="PRINTS" id="PR00744">
    <property type="entry name" value="GLHYDRLASE37"/>
</dbReference>
<dbReference type="GO" id="GO:0004555">
    <property type="term" value="F:alpha,alpha-trehalase activity"/>
    <property type="evidence" value="ECO:0007669"/>
    <property type="project" value="InterPro"/>
</dbReference>
<proteinExistence type="predicted"/>
<feature type="signal peptide" evidence="3">
    <location>
        <begin position="1"/>
        <end position="24"/>
    </location>
</feature>
<dbReference type="STRING" id="1572751.PK98_09400"/>
<dbReference type="InterPro" id="IPR018232">
    <property type="entry name" value="Glyco_hydro_37_CS"/>
</dbReference>
<keyword evidence="2" id="KW-0326">Glycosidase</keyword>
<dbReference type="InterPro" id="IPR008928">
    <property type="entry name" value="6-hairpin_glycosidase_sf"/>
</dbReference>
<dbReference type="InterPro" id="IPR012341">
    <property type="entry name" value="6hp_glycosidase-like_sf"/>
</dbReference>
<dbReference type="NCBIfam" id="NF009774">
    <property type="entry name" value="PRK13271.1"/>
    <property type="match status" value="1"/>
</dbReference>
<dbReference type="PANTHER" id="PTHR23403:SF1">
    <property type="entry name" value="TREHALASE"/>
    <property type="match status" value="1"/>
</dbReference>
<dbReference type="Proteomes" id="UP000030988">
    <property type="component" value="Unassembled WGS sequence"/>
</dbReference>
<evidence type="ECO:0000256" key="3">
    <source>
        <dbReference type="SAM" id="SignalP"/>
    </source>
</evidence>
<dbReference type="Gene3D" id="1.50.10.10">
    <property type="match status" value="1"/>
</dbReference>
<reference evidence="4 5" key="1">
    <citation type="submission" date="2014-11" db="EMBL/GenBank/DDBJ databases">
        <title>Draft genome sequence of Kirrobacter mercurialis.</title>
        <authorList>
            <person name="Coil D.A."/>
            <person name="Eisen J.A."/>
        </authorList>
    </citation>
    <scope>NUCLEOTIDE SEQUENCE [LARGE SCALE GENOMIC DNA]</scope>
    <source>
        <strain evidence="4 5">Coronado</strain>
    </source>
</reference>
<comment type="caution">
    <text evidence="4">The sequence shown here is derived from an EMBL/GenBank/DDBJ whole genome shotgun (WGS) entry which is preliminary data.</text>
</comment>
<dbReference type="PANTHER" id="PTHR23403">
    <property type="entry name" value="TREHALASE"/>
    <property type="match status" value="1"/>
</dbReference>
<dbReference type="GO" id="GO:0005993">
    <property type="term" value="P:trehalose catabolic process"/>
    <property type="evidence" value="ECO:0007669"/>
    <property type="project" value="TreeGrafter"/>
</dbReference>
<feature type="chain" id="PRO_5002087385" evidence="3">
    <location>
        <begin position="25"/>
        <end position="533"/>
    </location>
</feature>
<evidence type="ECO:0000256" key="2">
    <source>
        <dbReference type="ARBA" id="ARBA00023295"/>
    </source>
</evidence>
<dbReference type="OrthoDB" id="106887at2"/>
<dbReference type="PROSITE" id="PS00928">
    <property type="entry name" value="TREHALASE_2"/>
    <property type="match status" value="1"/>
</dbReference>
<keyword evidence="1" id="KW-0378">Hydrolase</keyword>
<keyword evidence="3" id="KW-0732">Signal</keyword>
<dbReference type="EMBL" id="JTDN01000001">
    <property type="protein sequence ID" value="KHL26575.1"/>
    <property type="molecule type" value="Genomic_DNA"/>
</dbReference>
<dbReference type="NCBIfam" id="NF009773">
    <property type="entry name" value="PRK13270.1"/>
    <property type="match status" value="1"/>
</dbReference>
<dbReference type="PROSITE" id="PS00927">
    <property type="entry name" value="TREHALASE_1"/>
    <property type="match status" value="1"/>
</dbReference>
<dbReference type="RefSeq" id="WP_039095978.1">
    <property type="nucleotide sequence ID" value="NZ_JTDN01000001.1"/>
</dbReference>
<dbReference type="SUPFAM" id="SSF48208">
    <property type="entry name" value="Six-hairpin glycosidases"/>
    <property type="match status" value="1"/>
</dbReference>
<keyword evidence="5" id="KW-1185">Reference proteome</keyword>
<gene>
    <name evidence="4" type="ORF">PK98_09400</name>
</gene>
<evidence type="ECO:0000313" key="5">
    <source>
        <dbReference type="Proteomes" id="UP000030988"/>
    </source>
</evidence>
<sequence length="533" mass="59351">MQICRSILGAALVLVTLAAVPLQAQEAPAAIYGELFQQIQTERIFPDGKTFADAEPRRDPAAIMADYRRTAPDTPVALEDFVLANFKVPGVNDRGLSTLRRHIRNLWPMLVREPDEPTPGGSLLPMTERYVVPGGRFREMYYWDSYFTMLGLAVDGQQQLIEAMLDNFTATIERFGHIPNGMRTYYLGRSQPPFFALMLDLSHDEDPVLAARRLAALRQEHAYWMAGTSCLDATGACARVVRMPDGVLLNRYWDDHPLPRDESYVEDLTTAQEDPSRAATEIYRHLRAGAESGWDYSSRWLADPQRLSTIRTTDIVPVDLNSLMLIMEEEIAGRCAAQDDQACAAAYTEMAGERRAALQRYFWMPEEDRFADWDRVSQAPTPRVSAAMLFPLFAGAATKEQAAAVAQTVTRTLLAPGGLRTTPLHTGEQWDAPNGWAPLQWIAIAGLERSGQEALACEVSRRWLDTVAGTFTETGKMLEKYNVEERTPGGGGEYPTQDGFGWTNGVTSALLERYAGNPACDMQRPAISLLYAR</sequence>
<evidence type="ECO:0000256" key="1">
    <source>
        <dbReference type="ARBA" id="ARBA00022801"/>
    </source>
</evidence>
<protein>
    <submittedName>
        <fullName evidence="4">Trehalase</fullName>
    </submittedName>
</protein>
<evidence type="ECO:0000313" key="4">
    <source>
        <dbReference type="EMBL" id="KHL26575.1"/>
    </source>
</evidence>
<dbReference type="InterPro" id="IPR001661">
    <property type="entry name" value="Glyco_hydro_37"/>
</dbReference>
<dbReference type="AlphaFoldDB" id="A0A0B2C328"/>
<dbReference type="Pfam" id="PF01204">
    <property type="entry name" value="Trehalase"/>
    <property type="match status" value="1"/>
</dbReference>